<sequence>MVNANEWLNEKIPKLQRAQATHLTIYRQCQSGHTTYQNSCNYCKNTNNVSSPPQYQFYNVILEGELDLNDFANLQCLYVNGAGPGQDQQQKLTNLKIDKCNKLIQLQFNNTPFSKIMEQLFTDRDRLKSQVEKLTNIIRNIKSFSLGDIKAATKKMQEANLEYQVVIIKSKLTEDYQWLLENLLEAQQEVLQNDNTFARKQLEKVKKRLSNVITAEEIQELLGKIVEINELEVQLNNLKIQENKYNIFIFMLYNVLKLKNNPSPQTNPSDRKSAHLRDVPNVRYSHTRNLRKVTSISYKILTQLT</sequence>
<organism evidence="2 3">
    <name type="scientific">Gigaspora margarita</name>
    <dbReference type="NCBI Taxonomy" id="4874"/>
    <lineage>
        <taxon>Eukaryota</taxon>
        <taxon>Fungi</taxon>
        <taxon>Fungi incertae sedis</taxon>
        <taxon>Mucoromycota</taxon>
        <taxon>Glomeromycotina</taxon>
        <taxon>Glomeromycetes</taxon>
        <taxon>Diversisporales</taxon>
        <taxon>Gigasporaceae</taxon>
        <taxon>Gigaspora</taxon>
    </lineage>
</organism>
<proteinExistence type="predicted"/>
<name>A0A8H4ABQ7_GIGMA</name>
<comment type="caution">
    <text evidence="2">The sequence shown here is derived from an EMBL/GenBank/DDBJ whole genome shotgun (WGS) entry which is preliminary data.</text>
</comment>
<gene>
    <name evidence="2" type="ORF">F8M41_025014</name>
</gene>
<evidence type="ECO:0000313" key="3">
    <source>
        <dbReference type="Proteomes" id="UP000439903"/>
    </source>
</evidence>
<evidence type="ECO:0000313" key="2">
    <source>
        <dbReference type="EMBL" id="KAF0472443.1"/>
    </source>
</evidence>
<dbReference type="Proteomes" id="UP000439903">
    <property type="component" value="Unassembled WGS sequence"/>
</dbReference>
<accession>A0A8H4ABQ7</accession>
<dbReference type="AlphaFoldDB" id="A0A8H4ABQ7"/>
<dbReference type="EMBL" id="WTPW01000876">
    <property type="protein sequence ID" value="KAF0472443.1"/>
    <property type="molecule type" value="Genomic_DNA"/>
</dbReference>
<keyword evidence="3" id="KW-1185">Reference proteome</keyword>
<feature type="coiled-coil region" evidence="1">
    <location>
        <begin position="169"/>
        <end position="219"/>
    </location>
</feature>
<dbReference type="OrthoDB" id="10356517at2759"/>
<reference evidence="2 3" key="1">
    <citation type="journal article" date="2019" name="Environ. Microbiol.">
        <title>At the nexus of three kingdoms: the genome of the mycorrhizal fungus Gigaspora margarita provides insights into plant, endobacterial and fungal interactions.</title>
        <authorList>
            <person name="Venice F."/>
            <person name="Ghignone S."/>
            <person name="Salvioli di Fossalunga A."/>
            <person name="Amselem J."/>
            <person name="Novero M."/>
            <person name="Xianan X."/>
            <person name="Sedzielewska Toro K."/>
            <person name="Morin E."/>
            <person name="Lipzen A."/>
            <person name="Grigoriev I.V."/>
            <person name="Henrissat B."/>
            <person name="Martin F.M."/>
            <person name="Bonfante P."/>
        </authorList>
    </citation>
    <scope>NUCLEOTIDE SEQUENCE [LARGE SCALE GENOMIC DNA]</scope>
    <source>
        <strain evidence="2 3">BEG34</strain>
    </source>
</reference>
<protein>
    <submittedName>
        <fullName evidence="2">Uncharacterized protein</fullName>
    </submittedName>
</protein>
<evidence type="ECO:0000256" key="1">
    <source>
        <dbReference type="SAM" id="Coils"/>
    </source>
</evidence>
<keyword evidence="1" id="KW-0175">Coiled coil</keyword>